<name>A0ABN5M6Q4_9RHOB</name>
<organism evidence="3 4">
    <name type="scientific">Paracoccus mutanolyticus</name>
    <dbReference type="NCBI Taxonomy" id="1499308"/>
    <lineage>
        <taxon>Bacteria</taxon>
        <taxon>Pseudomonadati</taxon>
        <taxon>Pseudomonadota</taxon>
        <taxon>Alphaproteobacteria</taxon>
        <taxon>Rhodobacterales</taxon>
        <taxon>Paracoccaceae</taxon>
        <taxon>Paracoccus</taxon>
    </lineage>
</organism>
<accession>A0ABN5M6Q4</accession>
<dbReference type="InterPro" id="IPR001638">
    <property type="entry name" value="Solute-binding_3/MltF_N"/>
</dbReference>
<evidence type="ECO:0000256" key="1">
    <source>
        <dbReference type="SAM" id="MobiDB-lite"/>
    </source>
</evidence>
<feature type="compositionally biased region" description="Basic residues" evidence="1">
    <location>
        <begin position="68"/>
        <end position="84"/>
    </location>
</feature>
<feature type="region of interest" description="Disordered" evidence="1">
    <location>
        <begin position="61"/>
        <end position="94"/>
    </location>
</feature>
<sequence>MRAFRVCHRAADPIRPQPVAGSSTCASRVVTGPTISTICLGQDAAGVADLLARLLERGGGHRIGQTQARRRRPDGARQHPRTQRIARDSRPQHGAWQSSPWGFIDAEGEVKGQSTDVHAWHLSATAQLGITEIETVVTEFGALIPGLESHRFDVVAAGLFINPERCKIVAFAVSRVRHGCSALQRLSWRAILMPPNTPSVST</sequence>
<dbReference type="SUPFAM" id="SSF53850">
    <property type="entry name" value="Periplasmic binding protein-like II"/>
    <property type="match status" value="1"/>
</dbReference>
<protein>
    <recommendedName>
        <fullName evidence="2">Solute-binding protein family 3/N-terminal domain-containing protein</fullName>
    </recommendedName>
</protein>
<gene>
    <name evidence="3" type="ORF">DPM13_12725</name>
</gene>
<dbReference type="Pfam" id="PF00497">
    <property type="entry name" value="SBP_bac_3"/>
    <property type="match status" value="1"/>
</dbReference>
<dbReference type="EMBL" id="CP030239">
    <property type="protein sequence ID" value="AWX93649.1"/>
    <property type="molecule type" value="Genomic_DNA"/>
</dbReference>
<feature type="domain" description="Solute-binding protein family 3/N-terminal" evidence="2">
    <location>
        <begin position="98"/>
        <end position="172"/>
    </location>
</feature>
<dbReference type="Gene3D" id="3.40.190.10">
    <property type="entry name" value="Periplasmic binding protein-like II"/>
    <property type="match status" value="1"/>
</dbReference>
<evidence type="ECO:0000313" key="3">
    <source>
        <dbReference type="EMBL" id="AWX93649.1"/>
    </source>
</evidence>
<evidence type="ECO:0000259" key="2">
    <source>
        <dbReference type="Pfam" id="PF00497"/>
    </source>
</evidence>
<dbReference type="RefSeq" id="WP_112888151.1">
    <property type="nucleotide sequence ID" value="NZ_CP030239.1"/>
</dbReference>
<evidence type="ECO:0000313" key="4">
    <source>
        <dbReference type="Proteomes" id="UP000249922"/>
    </source>
</evidence>
<dbReference type="Proteomes" id="UP000249922">
    <property type="component" value="Chromosome"/>
</dbReference>
<keyword evidence="4" id="KW-1185">Reference proteome</keyword>
<proteinExistence type="predicted"/>
<reference evidence="3 4" key="1">
    <citation type="submission" date="2018-06" db="EMBL/GenBank/DDBJ databases">
        <title>Complete genome sequence of Paracoccus mutanolyticus strain RSP-02 isolated from cellulosic waste.</title>
        <authorList>
            <person name="Amrutha R.N."/>
            <person name="Shrivastav A."/>
            <person name="Buddana S.K."/>
            <person name="Deshpande U."/>
            <person name="Prakasham R.S."/>
        </authorList>
    </citation>
    <scope>NUCLEOTIDE SEQUENCE [LARGE SCALE GENOMIC DNA]</scope>
    <source>
        <strain evidence="3 4">RSP-02</strain>
    </source>
</reference>